<name>A0A1G7EV50_9RHOB</name>
<dbReference type="EMBL" id="FNAV01000006">
    <property type="protein sequence ID" value="SDE67574.1"/>
    <property type="molecule type" value="Genomic_DNA"/>
</dbReference>
<dbReference type="PROSITE" id="PS00878">
    <property type="entry name" value="ODR_DC_2_1"/>
    <property type="match status" value="1"/>
</dbReference>
<evidence type="ECO:0000256" key="4">
    <source>
        <dbReference type="ARBA" id="ARBA00023239"/>
    </source>
</evidence>
<keyword evidence="4" id="KW-0456">Lyase</keyword>
<dbReference type="FunFam" id="3.20.20.10:FF:000008">
    <property type="entry name" value="Ornithine decarboxylase"/>
    <property type="match status" value="1"/>
</dbReference>
<dbReference type="InterPro" id="IPR000183">
    <property type="entry name" value="Orn/DAP/Arg_de-COase"/>
</dbReference>
<dbReference type="PRINTS" id="PR01179">
    <property type="entry name" value="ODADCRBXLASE"/>
</dbReference>
<evidence type="ECO:0000313" key="11">
    <source>
        <dbReference type="Proteomes" id="UP000198994"/>
    </source>
</evidence>
<keyword evidence="3 8" id="KW-0663">Pyridoxal phosphate</keyword>
<evidence type="ECO:0000259" key="9">
    <source>
        <dbReference type="Pfam" id="PF02784"/>
    </source>
</evidence>
<dbReference type="SUPFAM" id="SSF50621">
    <property type="entry name" value="Alanine racemase C-terminal domain-like"/>
    <property type="match status" value="1"/>
</dbReference>
<dbReference type="RefSeq" id="WP_089959096.1">
    <property type="nucleotide sequence ID" value="NZ_FNAV01000006.1"/>
</dbReference>
<dbReference type="Gene3D" id="3.20.20.10">
    <property type="entry name" value="Alanine racemase"/>
    <property type="match status" value="1"/>
</dbReference>
<dbReference type="CDD" id="cd00622">
    <property type="entry name" value="PLPDE_III_ODC"/>
    <property type="match status" value="1"/>
</dbReference>
<dbReference type="SUPFAM" id="SSF51419">
    <property type="entry name" value="PLP-binding barrel"/>
    <property type="match status" value="1"/>
</dbReference>
<dbReference type="InterPro" id="IPR022644">
    <property type="entry name" value="De-COase2_N"/>
</dbReference>
<dbReference type="FunFam" id="2.40.37.10:FF:000004">
    <property type="entry name" value="Ornithine decarboxylase"/>
    <property type="match status" value="1"/>
</dbReference>
<evidence type="ECO:0000313" key="10">
    <source>
        <dbReference type="EMBL" id="SDE67574.1"/>
    </source>
</evidence>
<dbReference type="STRING" id="282683.SAMN04488105_10688"/>
<evidence type="ECO:0000256" key="3">
    <source>
        <dbReference type="ARBA" id="ARBA00022898"/>
    </source>
</evidence>
<dbReference type="InterPro" id="IPR009006">
    <property type="entry name" value="Ala_racemase/Decarboxylase_C"/>
</dbReference>
<evidence type="ECO:0000256" key="6">
    <source>
        <dbReference type="ARBA" id="ARBA00034138"/>
    </source>
</evidence>
<proteinExistence type="inferred from homology"/>
<dbReference type="PRINTS" id="PR01182">
    <property type="entry name" value="ORNDCRBXLASE"/>
</dbReference>
<evidence type="ECO:0000256" key="2">
    <source>
        <dbReference type="ARBA" id="ARBA00008872"/>
    </source>
</evidence>
<dbReference type="InterPro" id="IPR022657">
    <property type="entry name" value="De-COase2_CS"/>
</dbReference>
<gene>
    <name evidence="10" type="ORF">SAMN04488105_10688</name>
</gene>
<comment type="pathway">
    <text evidence="5">Amine and polyamine biosynthesis; putrescine biosynthesis via L-ornithine pathway; putrescine from L-ornithine: step 1/1.</text>
</comment>
<dbReference type="InterPro" id="IPR002433">
    <property type="entry name" value="Orn_de-COase"/>
</dbReference>
<comment type="cofactor">
    <cofactor evidence="1 8">
        <name>pyridoxal 5'-phosphate</name>
        <dbReference type="ChEBI" id="CHEBI:597326"/>
    </cofactor>
</comment>
<protein>
    <recommendedName>
        <fullName evidence="6">ornithine decarboxylase</fullName>
        <ecNumber evidence="6">4.1.1.17</ecNumber>
    </recommendedName>
</protein>
<dbReference type="Gene3D" id="2.40.37.10">
    <property type="entry name" value="Lyase, Ornithine Decarboxylase, Chain A, domain 1"/>
    <property type="match status" value="1"/>
</dbReference>
<dbReference type="OrthoDB" id="9802241at2"/>
<evidence type="ECO:0000256" key="5">
    <source>
        <dbReference type="ARBA" id="ARBA00034115"/>
    </source>
</evidence>
<dbReference type="InterPro" id="IPR022653">
    <property type="entry name" value="De-COase2_pyr-phos_BS"/>
</dbReference>
<accession>A0A1G7EV50</accession>
<evidence type="ECO:0000256" key="1">
    <source>
        <dbReference type="ARBA" id="ARBA00001933"/>
    </source>
</evidence>
<dbReference type="EC" id="4.1.1.17" evidence="6"/>
<dbReference type="AlphaFoldDB" id="A0A1G7EV50"/>
<comment type="catalytic activity">
    <reaction evidence="7">
        <text>L-ornithine + H(+) = putrescine + CO2</text>
        <dbReference type="Rhea" id="RHEA:22964"/>
        <dbReference type="ChEBI" id="CHEBI:15378"/>
        <dbReference type="ChEBI" id="CHEBI:16526"/>
        <dbReference type="ChEBI" id="CHEBI:46911"/>
        <dbReference type="ChEBI" id="CHEBI:326268"/>
        <dbReference type="EC" id="4.1.1.17"/>
    </reaction>
</comment>
<dbReference type="PANTHER" id="PTHR11482">
    <property type="entry name" value="ARGININE/DIAMINOPIMELATE/ORNITHINE DECARBOXYLASE"/>
    <property type="match status" value="1"/>
</dbReference>
<dbReference type="GO" id="GO:0005737">
    <property type="term" value="C:cytoplasm"/>
    <property type="evidence" value="ECO:0007669"/>
    <property type="project" value="TreeGrafter"/>
</dbReference>
<dbReference type="GO" id="GO:0033387">
    <property type="term" value="P:putrescine biosynthetic process from arginine, via ornithine"/>
    <property type="evidence" value="ECO:0007669"/>
    <property type="project" value="TreeGrafter"/>
</dbReference>
<feature type="modified residue" description="N6-(pyridoxal phosphate)lysine" evidence="8">
    <location>
        <position position="74"/>
    </location>
</feature>
<dbReference type="Proteomes" id="UP000198994">
    <property type="component" value="Unassembled WGS sequence"/>
</dbReference>
<dbReference type="Pfam" id="PF02784">
    <property type="entry name" value="Orn_Arg_deC_N"/>
    <property type="match status" value="1"/>
</dbReference>
<feature type="domain" description="Orn/DAP/Arg decarboxylase 2 N-terminal" evidence="9">
    <location>
        <begin position="52"/>
        <end position="285"/>
    </location>
</feature>
<dbReference type="PROSITE" id="PS00879">
    <property type="entry name" value="ODR_DC_2_2"/>
    <property type="match status" value="1"/>
</dbReference>
<dbReference type="InterPro" id="IPR029066">
    <property type="entry name" value="PLP-binding_barrel"/>
</dbReference>
<organism evidence="10 11">
    <name type="scientific">Salipiger thiooxidans</name>
    <dbReference type="NCBI Taxonomy" id="282683"/>
    <lineage>
        <taxon>Bacteria</taxon>
        <taxon>Pseudomonadati</taxon>
        <taxon>Pseudomonadota</taxon>
        <taxon>Alphaproteobacteria</taxon>
        <taxon>Rhodobacterales</taxon>
        <taxon>Roseobacteraceae</taxon>
        <taxon>Salipiger</taxon>
    </lineage>
</organism>
<sequence>MNAYVTGLAARQTPVFAAPDPETAPERSLSRAEAYVRAHRFERPTLVIDTQTVARHYAALAQGLGRARIHYAVKANPAPEILRTLTRLGSNFDAASRTEIAMCLAAGATADRISFGNTVKKVSDVAWAHAQGVTLFAADAEQELEKIAEHAPGARVYIRVIVENTEADWPLTRKFGCSRDKVLHLFTVARQLGLAPVGLSFHVGSQTRRAQMWAPVLDQVAAIWHAARDAGHEMSLLNIGGGFPAFYGEAIDAPACYAADVMTLVHERFGDVPEVMAEPGRGLVAEAGAIAAEVLLVSKKSDNDLHRWVYLDIGKFSGLAETIEEAIRYQFLTDRDHEDTGACILAGPSCDSADVLYEKRPVELPLGLRAGDRIVIRNCGAYTSTYASVGFNGFPPLDVVAI</sequence>
<keyword evidence="11" id="KW-1185">Reference proteome</keyword>
<comment type="similarity">
    <text evidence="2">Belongs to the Orn/Lys/Arg decarboxylase class-II family.</text>
</comment>
<reference evidence="11" key="1">
    <citation type="submission" date="2016-10" db="EMBL/GenBank/DDBJ databases">
        <authorList>
            <person name="Varghese N."/>
            <person name="Submissions S."/>
        </authorList>
    </citation>
    <scope>NUCLEOTIDE SEQUENCE [LARGE SCALE GENOMIC DNA]</scope>
    <source>
        <strain evidence="11">DSM 10146</strain>
    </source>
</reference>
<evidence type="ECO:0000256" key="8">
    <source>
        <dbReference type="PIRSR" id="PIRSR600183-50"/>
    </source>
</evidence>
<evidence type="ECO:0000256" key="7">
    <source>
        <dbReference type="ARBA" id="ARBA00049127"/>
    </source>
</evidence>
<dbReference type="GO" id="GO:0004586">
    <property type="term" value="F:ornithine decarboxylase activity"/>
    <property type="evidence" value="ECO:0007669"/>
    <property type="project" value="UniProtKB-EC"/>
</dbReference>
<dbReference type="PANTHER" id="PTHR11482:SF6">
    <property type="entry name" value="ORNITHINE DECARBOXYLASE 1-RELATED"/>
    <property type="match status" value="1"/>
</dbReference>
<feature type="active site" description="Proton donor" evidence="8">
    <location>
        <position position="350"/>
    </location>
</feature>